<protein>
    <submittedName>
        <fullName evidence="1">Uncharacterized protein</fullName>
    </submittedName>
</protein>
<dbReference type="Proteomes" id="UP000069771">
    <property type="component" value="Chromosome"/>
</dbReference>
<evidence type="ECO:0000313" key="1">
    <source>
        <dbReference type="EMBL" id="AMK54653.1"/>
    </source>
</evidence>
<reference evidence="1 2" key="1">
    <citation type="journal article" date="2016" name="Gut Pathog.">
        <title>Whole genome sequencing of "Faecalibaculum rodentium" ALO17, isolated from C57BL/6J laboratory mouse feces.</title>
        <authorList>
            <person name="Lim S."/>
            <person name="Chang D.H."/>
            <person name="Ahn S."/>
            <person name="Kim B.C."/>
        </authorList>
    </citation>
    <scope>NUCLEOTIDE SEQUENCE [LARGE SCALE GENOMIC DNA]</scope>
    <source>
        <strain evidence="1 2">Alo17</strain>
    </source>
</reference>
<dbReference type="KEGG" id="fro:AALO17_15190"/>
<accession>A0A140DVH6</accession>
<sequence>MMPLEDGFMVERLDWQKSPLYSLLKDGHHVAYFDCLKAALGAYRCINRSSIQPRQKVLDAVRRAESYAKEWDR</sequence>
<dbReference type="AlphaFoldDB" id="A0A140DVH6"/>
<keyword evidence="2" id="KW-1185">Reference proteome</keyword>
<name>A0A140DVH6_9FIRM</name>
<proteinExistence type="predicted"/>
<organism evidence="1 2">
    <name type="scientific">Faecalibaculum rodentium</name>
    <dbReference type="NCBI Taxonomy" id="1702221"/>
    <lineage>
        <taxon>Bacteria</taxon>
        <taxon>Bacillati</taxon>
        <taxon>Bacillota</taxon>
        <taxon>Erysipelotrichia</taxon>
        <taxon>Erysipelotrichales</taxon>
        <taxon>Erysipelotrichaceae</taxon>
        <taxon>Faecalibaculum</taxon>
    </lineage>
</organism>
<gene>
    <name evidence="1" type="ORF">AALO17_15190</name>
</gene>
<dbReference type="STRING" id="1702221.AALO17_15190"/>
<dbReference type="EMBL" id="CP011391">
    <property type="protein sequence ID" value="AMK54653.1"/>
    <property type="molecule type" value="Genomic_DNA"/>
</dbReference>
<evidence type="ECO:0000313" key="2">
    <source>
        <dbReference type="Proteomes" id="UP000069771"/>
    </source>
</evidence>